<feature type="compositionally biased region" description="Gly residues" evidence="1">
    <location>
        <begin position="1136"/>
        <end position="1147"/>
    </location>
</feature>
<evidence type="ECO:0000259" key="2">
    <source>
        <dbReference type="PROSITE" id="PS51272"/>
    </source>
</evidence>
<reference evidence="3 4" key="1">
    <citation type="journal article" date="2007" name="Int. J. Syst. Evol. Microbiol.">
        <title>Paenibacillus ginsengarvi sp. nov., isolated from soil from ginseng cultivation.</title>
        <authorList>
            <person name="Yoon M.H."/>
            <person name="Ten L.N."/>
            <person name="Im W.T."/>
        </authorList>
    </citation>
    <scope>NUCLEOTIDE SEQUENCE [LARGE SCALE GENOMIC DNA]</scope>
    <source>
        <strain evidence="3 4">KCTC 13059</strain>
    </source>
</reference>
<evidence type="ECO:0000313" key="3">
    <source>
        <dbReference type="EMBL" id="RKN77055.1"/>
    </source>
</evidence>
<dbReference type="InterPro" id="IPR017853">
    <property type="entry name" value="GH"/>
</dbReference>
<dbReference type="Pfam" id="PF00395">
    <property type="entry name" value="SLH"/>
    <property type="match status" value="3"/>
</dbReference>
<sequence length="1590" mass="168652">MMKPLPPIMKTVFQTNLIGEGEFMRRYGARLSAFLVVCLLVSLFPTFGITTANAAGGGSVTVDDSVYAVSLDGSKKLKLQYVNINVDSPQKSDYLALFTSGTPVTNVAGDSASVFVKSGNAALQVDAQGVVLKLVGPKGGIDPATNKPRTWDAAQKVTIPPGGFVILASDNDWINKNFRKALYNAFQAGDTIALERGGARVTAADFLGQPSLQITGPTEANVTSATYTVQGKVLNYTAGTGLAVKVGDVAAAVQSDGSFSQTVTLVEGLNTISVKLLKNADVLQDTQLKLTYQKASGDLIEIEAPPEDITITVEGPKKPINYVDKDVTGIPNIIALFTTEYGSKIQIAATNVAIQVDANGKVTKMINAATGNSTPPWVGGELDIPQGGYVVMAQDNSYATIGLKKYLATKFKVGDVVKLRKNGNVVAVSDLMSGTGATPRMQLDGLSMFTTADAKTTIAGKITNPTGAVVKIGGQTVTLQADGTFAHETALAAGPNYIDVVLSKNGTDLDKKSVVVYSRPSLANEKQVILWVDQASNAKKFQSSESVLDFLRKAKAAGVTDVAFDVKGVEGYVSYKKNDLTHRPYVSEMVAGDRKGASPNLDLLELFLQHGHTLGLKIHAAFNVFAEGSIAVKDFAIIDDHLDWEERVFRPEDNGQIMRLRESAYGQKGLSNASGGAAVLFVNPSNDDVRDFQLKTFEEVMKNYDVDGIILDRGRYDNETADFSDLTKAKFTAFLQQRGKTLTNWPNDIFRYVDGKRVDGPLIQDWWEFRSGTIESFMRETRTLVDSYTASKGKKIQTSAYVGAWFESYYLNGVHWGSKDFRYDSRLKFPTDSIYTQGYYQTGYINFMDFLMVGTYYSTVPEIQRYITIDSIVTNGEVPLYAGMALADLQDPTLQRQIFQTALGSTNGLMLFDASLANWPIIKSSIDNVEYVKDYQVGMSTPGKPSSFIEGSFYNISRNLGDLNVLTDEFGTSTGTNKFGVEVVVDATGNVTKIVNKSQAINWNWSFPEDNNSAIPAGGMVISALDENGVRTKRQLVANSYNVGDNVRAAALSGFLNYDGKTVTTATPEIKGNVKVLGTGSKVNVNLNGQAANVDANGDFAGTVHLQPGNNTVTFSVYVDELKTNEKKIQLNYTPGTGGGSSGGESGGTDTPSNPSTGGGGGGGSVTTPEQPTTKPTDDGVVITAPAVETTEGGKPATKVTLDADTIAKAVAALQQQGSGSKEMIVEVPGTQPVAIVTLSAQALAKAADSVEGTVITVKSGDVSYKLPAGLIDLNALAAQLGAQAGDVQISIVIEKKTGAEAKGIADAVAAQGGQMIGDAYDFRLTVQAGGKTLEINNFGSQYVERSITVASSVPGYATAVVIDPKTGEMTFVPALFAKSNGSTIITMKRTGNSTYAVVAANKAFQDTKGHWAQADIDLLASKLLVKGVTDNEFAPDRSITRAEFAALLVRALGLAEQGGSAKFSDVRSTDWFAAAAATAAAAGLIEGYEDGTFRPNQVISREELAVLASRASAFVTKSAAASVAALQSFSDAGSISDWARSAAAQAVSAGLMNGVADSVFAPKEQTSRAQAVVILKRLAIKLGLMDNNN</sequence>
<dbReference type="SUPFAM" id="SSF51445">
    <property type="entry name" value="(Trans)glycosidases"/>
    <property type="match status" value="1"/>
</dbReference>
<dbReference type="Proteomes" id="UP000282311">
    <property type="component" value="Unassembled WGS sequence"/>
</dbReference>
<proteinExistence type="predicted"/>
<dbReference type="Gene3D" id="2.60.40.10">
    <property type="entry name" value="Immunoglobulins"/>
    <property type="match status" value="3"/>
</dbReference>
<evidence type="ECO:0000256" key="1">
    <source>
        <dbReference type="SAM" id="MobiDB-lite"/>
    </source>
</evidence>
<dbReference type="InterPro" id="IPR001119">
    <property type="entry name" value="SLH_dom"/>
</dbReference>
<dbReference type="InterPro" id="IPR013783">
    <property type="entry name" value="Ig-like_fold"/>
</dbReference>
<organism evidence="3 4">
    <name type="scientific">Paenibacillus ginsengarvi</name>
    <dbReference type="NCBI Taxonomy" id="400777"/>
    <lineage>
        <taxon>Bacteria</taxon>
        <taxon>Bacillati</taxon>
        <taxon>Bacillota</taxon>
        <taxon>Bacilli</taxon>
        <taxon>Bacillales</taxon>
        <taxon>Paenibacillaceae</taxon>
        <taxon>Paenibacillus</taxon>
    </lineage>
</organism>
<comment type="caution">
    <text evidence="3">The sequence shown here is derived from an EMBL/GenBank/DDBJ whole genome shotgun (WGS) entry which is preliminary data.</text>
</comment>
<dbReference type="PANTHER" id="PTHR43405:SF1">
    <property type="entry name" value="GLYCOSYL HYDROLASE DIGH"/>
    <property type="match status" value="1"/>
</dbReference>
<dbReference type="Gene3D" id="3.20.20.80">
    <property type="entry name" value="Glycosidases"/>
    <property type="match status" value="1"/>
</dbReference>
<feature type="region of interest" description="Disordered" evidence="1">
    <location>
        <begin position="1130"/>
        <end position="1180"/>
    </location>
</feature>
<name>A0A3B0BUG3_9BACL</name>
<protein>
    <submittedName>
        <fullName evidence="3">S-layer protein</fullName>
    </submittedName>
</protein>
<accession>A0A3B0BUG3</accession>
<feature type="domain" description="SLH" evidence="2">
    <location>
        <begin position="1400"/>
        <end position="1463"/>
    </location>
</feature>
<evidence type="ECO:0000313" key="4">
    <source>
        <dbReference type="Proteomes" id="UP000282311"/>
    </source>
</evidence>
<feature type="domain" description="SLH" evidence="2">
    <location>
        <begin position="1464"/>
        <end position="1523"/>
    </location>
</feature>
<dbReference type="Pfam" id="PF09136">
    <property type="entry name" value="Glucodextran_B"/>
    <property type="match status" value="1"/>
</dbReference>
<dbReference type="EMBL" id="RBAH01000020">
    <property type="protein sequence ID" value="RKN77055.1"/>
    <property type="molecule type" value="Genomic_DNA"/>
</dbReference>
<dbReference type="InterPro" id="IPR052177">
    <property type="entry name" value="Divisome_Glycosyl_Hydrolase"/>
</dbReference>
<keyword evidence="4" id="KW-1185">Reference proteome</keyword>
<dbReference type="PANTHER" id="PTHR43405">
    <property type="entry name" value="GLYCOSYL HYDROLASE DIGH"/>
    <property type="match status" value="1"/>
</dbReference>
<gene>
    <name evidence="3" type="ORF">D7M11_23820</name>
</gene>
<dbReference type="PROSITE" id="PS51272">
    <property type="entry name" value="SLH"/>
    <property type="match status" value="3"/>
</dbReference>
<feature type="domain" description="SLH" evidence="2">
    <location>
        <begin position="1527"/>
        <end position="1590"/>
    </location>
</feature>